<evidence type="ECO:0000256" key="4">
    <source>
        <dbReference type="ARBA" id="ARBA00023163"/>
    </source>
</evidence>
<keyword evidence="4" id="KW-0804">Transcription</keyword>
<dbReference type="InterPro" id="IPR050176">
    <property type="entry name" value="LTTR"/>
</dbReference>
<dbReference type="AlphaFoldDB" id="A0A1N7JGC1"/>
<dbReference type="InterPro" id="IPR036390">
    <property type="entry name" value="WH_DNA-bd_sf"/>
</dbReference>
<keyword evidence="3" id="KW-0238">DNA-binding</keyword>
<dbReference type="PANTHER" id="PTHR30579">
    <property type="entry name" value="TRANSCRIPTIONAL REGULATOR"/>
    <property type="match status" value="1"/>
</dbReference>
<proteinExistence type="inferred from homology"/>
<dbReference type="GO" id="GO:0003700">
    <property type="term" value="F:DNA-binding transcription factor activity"/>
    <property type="evidence" value="ECO:0007669"/>
    <property type="project" value="InterPro"/>
</dbReference>
<evidence type="ECO:0000256" key="1">
    <source>
        <dbReference type="ARBA" id="ARBA00009437"/>
    </source>
</evidence>
<dbReference type="PANTHER" id="PTHR30579:SF3">
    <property type="entry name" value="TRANSCRIPTIONAL REGULATORY PROTEIN"/>
    <property type="match status" value="1"/>
</dbReference>
<sequence length="300" mass="32186">MDWQHLRTVLAIGRGGTLSAAARVLGVNQTTAARHLDTAEQALGTPLFLRLGGRLQPTAAGQIALERAARMEAEALACQHAIQDEQALLAGPVSLTATEGVVDVLLAPHLSQLYARVPGVRVELLGSHERLSLQRREADLALRLARPRPEPEGGQGAETAMVTRKLADIGYAAYRAQGRPASACPGWLTYSTAWASLPEAQWAADQPEDILLRSNSLGSLVAAAVSGLGWLALPCYLGDGVAGLVRDPRPVPVQRELWLVAHQQVIRLPRVRAVADWVGELIHQRRDWLLAGESPDLGSP</sequence>
<evidence type="ECO:0000256" key="3">
    <source>
        <dbReference type="ARBA" id="ARBA00023125"/>
    </source>
</evidence>
<accession>A0A1N7JGC1</accession>
<feature type="domain" description="HTH lysR-type" evidence="5">
    <location>
        <begin position="1"/>
        <end position="58"/>
    </location>
</feature>
<dbReference type="Gene3D" id="3.40.190.10">
    <property type="entry name" value="Periplasmic binding protein-like II"/>
    <property type="match status" value="1"/>
</dbReference>
<organism evidence="6 7">
    <name type="scientific">Insolitispirillum peregrinum</name>
    <dbReference type="NCBI Taxonomy" id="80876"/>
    <lineage>
        <taxon>Bacteria</taxon>
        <taxon>Pseudomonadati</taxon>
        <taxon>Pseudomonadota</taxon>
        <taxon>Alphaproteobacteria</taxon>
        <taxon>Rhodospirillales</taxon>
        <taxon>Novispirillaceae</taxon>
        <taxon>Insolitispirillum</taxon>
    </lineage>
</organism>
<evidence type="ECO:0000313" key="6">
    <source>
        <dbReference type="EMBL" id="SIS48304.1"/>
    </source>
</evidence>
<dbReference type="STRING" id="80876.SAMN05421779_102221"/>
<dbReference type="InterPro" id="IPR000847">
    <property type="entry name" value="LysR_HTH_N"/>
</dbReference>
<dbReference type="RefSeq" id="WP_076399121.1">
    <property type="nucleotide sequence ID" value="NZ_FTOA01000002.1"/>
</dbReference>
<dbReference type="PROSITE" id="PS50931">
    <property type="entry name" value="HTH_LYSR"/>
    <property type="match status" value="1"/>
</dbReference>
<dbReference type="GO" id="GO:0003677">
    <property type="term" value="F:DNA binding"/>
    <property type="evidence" value="ECO:0007669"/>
    <property type="project" value="UniProtKB-KW"/>
</dbReference>
<reference evidence="6 7" key="1">
    <citation type="submission" date="2017-01" db="EMBL/GenBank/DDBJ databases">
        <authorList>
            <person name="Mah S.A."/>
            <person name="Swanson W.J."/>
            <person name="Moy G.W."/>
            <person name="Vacquier V.D."/>
        </authorList>
    </citation>
    <scope>NUCLEOTIDE SEQUENCE [LARGE SCALE GENOMIC DNA]</scope>
    <source>
        <strain evidence="6 7">DSM 11589</strain>
    </source>
</reference>
<dbReference type="Gene3D" id="1.10.10.10">
    <property type="entry name" value="Winged helix-like DNA-binding domain superfamily/Winged helix DNA-binding domain"/>
    <property type="match status" value="1"/>
</dbReference>
<dbReference type="InterPro" id="IPR036388">
    <property type="entry name" value="WH-like_DNA-bd_sf"/>
</dbReference>
<dbReference type="Proteomes" id="UP000185678">
    <property type="component" value="Unassembled WGS sequence"/>
</dbReference>
<name>A0A1N7JGC1_9PROT</name>
<keyword evidence="2" id="KW-0805">Transcription regulation</keyword>
<comment type="similarity">
    <text evidence="1">Belongs to the LysR transcriptional regulatory family.</text>
</comment>
<dbReference type="SUPFAM" id="SSF53850">
    <property type="entry name" value="Periplasmic binding protein-like II"/>
    <property type="match status" value="1"/>
</dbReference>
<evidence type="ECO:0000256" key="2">
    <source>
        <dbReference type="ARBA" id="ARBA00023015"/>
    </source>
</evidence>
<dbReference type="SUPFAM" id="SSF46785">
    <property type="entry name" value="Winged helix' DNA-binding domain"/>
    <property type="match status" value="1"/>
</dbReference>
<evidence type="ECO:0000259" key="5">
    <source>
        <dbReference type="PROSITE" id="PS50931"/>
    </source>
</evidence>
<dbReference type="Pfam" id="PF03466">
    <property type="entry name" value="LysR_substrate"/>
    <property type="match status" value="1"/>
</dbReference>
<gene>
    <name evidence="6" type="ORF">SAMN05421779_102221</name>
</gene>
<evidence type="ECO:0000313" key="7">
    <source>
        <dbReference type="Proteomes" id="UP000185678"/>
    </source>
</evidence>
<dbReference type="InterPro" id="IPR005119">
    <property type="entry name" value="LysR_subst-bd"/>
</dbReference>
<dbReference type="Pfam" id="PF00126">
    <property type="entry name" value="HTH_1"/>
    <property type="match status" value="1"/>
</dbReference>
<protein>
    <submittedName>
        <fullName evidence="6">Transcriptional regulator, LysR family</fullName>
    </submittedName>
</protein>
<keyword evidence="7" id="KW-1185">Reference proteome</keyword>
<dbReference type="EMBL" id="FTOA01000002">
    <property type="protein sequence ID" value="SIS48304.1"/>
    <property type="molecule type" value="Genomic_DNA"/>
</dbReference>